<dbReference type="EMBL" id="BMFW01000026">
    <property type="protein sequence ID" value="GGI00450.1"/>
    <property type="molecule type" value="Genomic_DNA"/>
</dbReference>
<name>A0ABQ2AZB1_9MICC</name>
<gene>
    <name evidence="2" type="ORF">GCM10007170_37620</name>
</gene>
<dbReference type="SUPFAM" id="SSF54427">
    <property type="entry name" value="NTF2-like"/>
    <property type="match status" value="1"/>
</dbReference>
<organism evidence="2 3">
    <name type="scientific">Arthrobacter liuii</name>
    <dbReference type="NCBI Taxonomy" id="1476996"/>
    <lineage>
        <taxon>Bacteria</taxon>
        <taxon>Bacillati</taxon>
        <taxon>Actinomycetota</taxon>
        <taxon>Actinomycetes</taxon>
        <taxon>Micrococcales</taxon>
        <taxon>Micrococcaceae</taxon>
        <taxon>Arthrobacter</taxon>
    </lineage>
</organism>
<feature type="domain" description="SnoaL-like" evidence="1">
    <location>
        <begin position="10"/>
        <end position="115"/>
    </location>
</feature>
<dbReference type="PANTHER" id="PTHR41252">
    <property type="entry name" value="BLR2505 PROTEIN"/>
    <property type="match status" value="1"/>
</dbReference>
<dbReference type="Proteomes" id="UP000643279">
    <property type="component" value="Unassembled WGS sequence"/>
</dbReference>
<sequence>MGAQEDTALVRRGYEAFTAGDMDTLRELFTEDAVWHIGGTGPLSGDKKGRDAILAYFGELYSRSNGTLKVTLDDVASGDKYTIGVQSGHAERDGKSLDQRIVIVFTIAGGKVTEVLEAPDDTAKASDFWA</sequence>
<evidence type="ECO:0000259" key="1">
    <source>
        <dbReference type="Pfam" id="PF12680"/>
    </source>
</evidence>
<keyword evidence="3" id="KW-1185">Reference proteome</keyword>
<dbReference type="RefSeq" id="WP_188573064.1">
    <property type="nucleotide sequence ID" value="NZ_BMFW01000026.1"/>
</dbReference>
<dbReference type="InterPro" id="IPR037401">
    <property type="entry name" value="SnoaL-like"/>
</dbReference>
<dbReference type="InterPro" id="IPR032710">
    <property type="entry name" value="NTF2-like_dom_sf"/>
</dbReference>
<proteinExistence type="predicted"/>
<reference evidence="3" key="1">
    <citation type="journal article" date="2019" name="Int. J. Syst. Evol. Microbiol.">
        <title>The Global Catalogue of Microorganisms (GCM) 10K type strain sequencing project: providing services to taxonomists for standard genome sequencing and annotation.</title>
        <authorList>
            <consortium name="The Broad Institute Genomics Platform"/>
            <consortium name="The Broad Institute Genome Sequencing Center for Infectious Disease"/>
            <person name="Wu L."/>
            <person name="Ma J."/>
        </authorList>
    </citation>
    <scope>NUCLEOTIDE SEQUENCE [LARGE SCALE GENOMIC DNA]</scope>
    <source>
        <strain evidence="3">CGMCC 1.12778</strain>
    </source>
</reference>
<evidence type="ECO:0000313" key="2">
    <source>
        <dbReference type="EMBL" id="GGI00450.1"/>
    </source>
</evidence>
<dbReference type="CDD" id="cd00531">
    <property type="entry name" value="NTF2_like"/>
    <property type="match status" value="1"/>
</dbReference>
<protein>
    <recommendedName>
        <fullName evidence="1">SnoaL-like domain-containing protein</fullName>
    </recommendedName>
</protein>
<dbReference type="Gene3D" id="3.10.450.50">
    <property type="match status" value="1"/>
</dbReference>
<comment type="caution">
    <text evidence="2">The sequence shown here is derived from an EMBL/GenBank/DDBJ whole genome shotgun (WGS) entry which is preliminary data.</text>
</comment>
<dbReference type="Pfam" id="PF12680">
    <property type="entry name" value="SnoaL_2"/>
    <property type="match status" value="1"/>
</dbReference>
<accession>A0ABQ2AZB1</accession>
<evidence type="ECO:0000313" key="3">
    <source>
        <dbReference type="Proteomes" id="UP000643279"/>
    </source>
</evidence>
<dbReference type="PANTHER" id="PTHR41252:SF1">
    <property type="entry name" value="BLR2505 PROTEIN"/>
    <property type="match status" value="1"/>
</dbReference>